<protein>
    <submittedName>
        <fullName evidence="2">Winged helix-turn-helix domain-containing protein</fullName>
    </submittedName>
</protein>
<dbReference type="PROSITE" id="PS50987">
    <property type="entry name" value="HTH_ARSR_2"/>
    <property type="match status" value="1"/>
</dbReference>
<organism evidence="2 3">
    <name type="scientific">Nocardiopsis alba</name>
    <dbReference type="NCBI Taxonomy" id="53437"/>
    <lineage>
        <taxon>Bacteria</taxon>
        <taxon>Bacillati</taxon>
        <taxon>Actinomycetota</taxon>
        <taxon>Actinomycetes</taxon>
        <taxon>Streptosporangiales</taxon>
        <taxon>Nocardiopsidaceae</taxon>
        <taxon>Nocardiopsis</taxon>
    </lineage>
</organism>
<evidence type="ECO:0000259" key="1">
    <source>
        <dbReference type="PROSITE" id="PS50987"/>
    </source>
</evidence>
<keyword evidence="3" id="KW-1185">Reference proteome</keyword>
<gene>
    <name evidence="2" type="ORF">VSQ78_06555</name>
</gene>
<evidence type="ECO:0000313" key="3">
    <source>
        <dbReference type="Proteomes" id="UP001585053"/>
    </source>
</evidence>
<feature type="domain" description="HTH arsR-type" evidence="1">
    <location>
        <begin position="2"/>
        <end position="97"/>
    </location>
</feature>
<dbReference type="PANTHER" id="PTHR39168">
    <property type="entry name" value="TRANSCRIPTIONAL REGULATOR-RELATED"/>
    <property type="match status" value="1"/>
</dbReference>
<dbReference type="InterPro" id="IPR036390">
    <property type="entry name" value="WH_DNA-bd_sf"/>
</dbReference>
<evidence type="ECO:0000313" key="2">
    <source>
        <dbReference type="EMBL" id="MFB8767358.1"/>
    </source>
</evidence>
<dbReference type="InterPro" id="IPR001845">
    <property type="entry name" value="HTH_ArsR_DNA-bd_dom"/>
</dbReference>
<reference evidence="2 3" key="1">
    <citation type="submission" date="2024-01" db="EMBL/GenBank/DDBJ databases">
        <title>Genome mining of biosynthetic gene clusters to explore secondary metabolites of Streptomyces sp.</title>
        <authorList>
            <person name="Baig A."/>
            <person name="Ajitkumar Shintre N."/>
            <person name="Kumar H."/>
            <person name="Anbarasu A."/>
            <person name="Ramaiah S."/>
        </authorList>
    </citation>
    <scope>NUCLEOTIDE SEQUENCE [LARGE SCALE GENOMIC DNA]</scope>
    <source>
        <strain evidence="2 3">A01</strain>
    </source>
</reference>
<dbReference type="InterPro" id="IPR052543">
    <property type="entry name" value="HTH_Metal-responsive_Reg"/>
</dbReference>
<dbReference type="CDD" id="cd00090">
    <property type="entry name" value="HTH_ARSR"/>
    <property type="match status" value="1"/>
</dbReference>
<proteinExistence type="predicted"/>
<dbReference type="SMART" id="SM00418">
    <property type="entry name" value="HTH_ARSR"/>
    <property type="match status" value="1"/>
</dbReference>
<dbReference type="InterPro" id="IPR036388">
    <property type="entry name" value="WH-like_DNA-bd_sf"/>
</dbReference>
<accession>A0ABV5DS01</accession>
<comment type="caution">
    <text evidence="2">The sequence shown here is derived from an EMBL/GenBank/DDBJ whole genome shotgun (WGS) entry which is preliminary data.</text>
</comment>
<dbReference type="EMBL" id="JAYMRS010000001">
    <property type="protein sequence ID" value="MFB8767358.1"/>
    <property type="molecule type" value="Genomic_DNA"/>
</dbReference>
<dbReference type="RefSeq" id="WP_376736953.1">
    <property type="nucleotide sequence ID" value="NZ_JAYMRS010000001.1"/>
</dbReference>
<name>A0ABV5DS01_9ACTN</name>
<dbReference type="Proteomes" id="UP001585053">
    <property type="component" value="Unassembled WGS sequence"/>
</dbReference>
<dbReference type="SUPFAM" id="SSF46785">
    <property type="entry name" value="Winged helix' DNA-binding domain"/>
    <property type="match status" value="1"/>
</dbReference>
<dbReference type="Gene3D" id="1.10.10.10">
    <property type="entry name" value="Winged helix-like DNA-binding domain superfamily/Winged helix DNA-binding domain"/>
    <property type="match status" value="1"/>
</dbReference>
<dbReference type="Pfam" id="PF12840">
    <property type="entry name" value="HTH_20"/>
    <property type="match status" value="1"/>
</dbReference>
<dbReference type="InterPro" id="IPR011991">
    <property type="entry name" value="ArsR-like_HTH"/>
</dbReference>
<sequence>METERVAPGLAKIAALLADPTRAGFCLALLDGRAWTAGELARHAGVAASTATGHLNALVTAGLLVQERQGRHRYVRLASPEIAELVERLAALGPEAAPPASSLRARSRERHLALARTCYDHLAGRLGVLITEAMIERGLLSEDRGLALTPAGEEWSAELGLATVPGSRRPAVRSCLDWTERRFHLAGALAAAFCSHAFSSGWIVRTGVPRAVMVTPEGSEAFGTLFGLSSDALRAPEGTA</sequence>
<dbReference type="PANTHER" id="PTHR39168:SF1">
    <property type="entry name" value="TRANSCRIPTIONAL REGULATORY PROTEIN"/>
    <property type="match status" value="1"/>
</dbReference>